<dbReference type="GO" id="GO:0000035">
    <property type="term" value="F:acyl binding"/>
    <property type="evidence" value="ECO:0007669"/>
    <property type="project" value="TreeGrafter"/>
</dbReference>
<evidence type="ECO:0000313" key="11">
    <source>
        <dbReference type="EMBL" id="KRL04692.1"/>
    </source>
</evidence>
<dbReference type="GO" id="GO:0000036">
    <property type="term" value="F:acyl carrier activity"/>
    <property type="evidence" value="ECO:0007669"/>
    <property type="project" value="UniProtKB-UniRule"/>
</dbReference>
<comment type="similarity">
    <text evidence="7">Belongs to the acyl carrier protein (ACP) family.</text>
</comment>
<evidence type="ECO:0000256" key="3">
    <source>
        <dbReference type="ARBA" id="ARBA00022553"/>
    </source>
</evidence>
<dbReference type="GO" id="GO:0016020">
    <property type="term" value="C:membrane"/>
    <property type="evidence" value="ECO:0007669"/>
    <property type="project" value="GOC"/>
</dbReference>
<dbReference type="STRING" id="1423777.FD46_GL001828"/>
<dbReference type="InterPro" id="IPR003231">
    <property type="entry name" value="ACP"/>
</dbReference>
<feature type="modified residue" description="O-(pantetheine 4'-phosphoryl)serine" evidence="7">
    <location>
        <position position="39"/>
    </location>
</feature>
<dbReference type="NCBIfam" id="NF002150">
    <property type="entry name" value="PRK00982.1-4"/>
    <property type="match status" value="1"/>
</dbReference>
<accession>A0A0R1MFK4</accession>
<dbReference type="Gene3D" id="1.10.1200.10">
    <property type="entry name" value="ACP-like"/>
    <property type="match status" value="1"/>
</dbReference>
<dbReference type="SUPFAM" id="SSF47336">
    <property type="entry name" value="ACP-like"/>
    <property type="match status" value="1"/>
</dbReference>
<keyword evidence="2 7" id="KW-0444">Lipid biosynthesis</keyword>
<evidence type="ECO:0000256" key="7">
    <source>
        <dbReference type="HAMAP-Rule" id="MF_01217"/>
    </source>
</evidence>
<feature type="domain" description="Carrier" evidence="10">
    <location>
        <begin position="4"/>
        <end position="79"/>
    </location>
</feature>
<proteinExistence type="inferred from homology"/>
<evidence type="ECO:0000313" key="12">
    <source>
        <dbReference type="Proteomes" id="UP000051686"/>
    </source>
</evidence>
<evidence type="ECO:0000256" key="2">
    <source>
        <dbReference type="ARBA" id="ARBA00022516"/>
    </source>
</evidence>
<keyword evidence="1 7" id="KW-0596">Phosphopantetheine</keyword>
<dbReference type="InterPro" id="IPR036736">
    <property type="entry name" value="ACP-like_sf"/>
</dbReference>
<evidence type="ECO:0000256" key="8">
    <source>
        <dbReference type="NCBIfam" id="TIGR00517"/>
    </source>
</evidence>
<dbReference type="OrthoDB" id="9804551at2"/>
<dbReference type="NCBIfam" id="TIGR00517">
    <property type="entry name" value="acyl_carrier"/>
    <property type="match status" value="1"/>
</dbReference>
<comment type="pathway">
    <text evidence="7 9">Lipid metabolism; fatty acid biosynthesis.</text>
</comment>
<dbReference type="UniPathway" id="UPA00094"/>
<dbReference type="PANTHER" id="PTHR20863:SF76">
    <property type="entry name" value="CARRIER DOMAIN-CONTAINING PROTEIN"/>
    <property type="match status" value="1"/>
</dbReference>
<reference evidence="11 12" key="1">
    <citation type="journal article" date="2015" name="Genome Announc.">
        <title>Expanding the biotechnology potential of lactobacilli through comparative genomics of 213 strains and associated genera.</title>
        <authorList>
            <person name="Sun Z."/>
            <person name="Harris H.M."/>
            <person name="McCann A."/>
            <person name="Guo C."/>
            <person name="Argimon S."/>
            <person name="Zhang W."/>
            <person name="Yang X."/>
            <person name="Jeffery I.B."/>
            <person name="Cooney J.C."/>
            <person name="Kagawa T.F."/>
            <person name="Liu W."/>
            <person name="Song Y."/>
            <person name="Salvetti E."/>
            <person name="Wrobel A."/>
            <person name="Rasinkangas P."/>
            <person name="Parkhill J."/>
            <person name="Rea M.C."/>
            <person name="O'Sullivan O."/>
            <person name="Ritari J."/>
            <person name="Douillard F.P."/>
            <person name="Paul Ross R."/>
            <person name="Yang R."/>
            <person name="Briner A.E."/>
            <person name="Felis G.E."/>
            <person name="de Vos W.M."/>
            <person name="Barrangou R."/>
            <person name="Klaenhammer T.R."/>
            <person name="Caufield P.W."/>
            <person name="Cui Y."/>
            <person name="Zhang H."/>
            <person name="O'Toole P.W."/>
        </authorList>
    </citation>
    <scope>NUCLEOTIDE SEQUENCE [LARGE SCALE GENOMIC DNA]</scope>
    <source>
        <strain evidence="11 12">DSM 19972</strain>
    </source>
</reference>
<dbReference type="HAMAP" id="MF_01217">
    <property type="entry name" value="Acyl_carrier"/>
    <property type="match status" value="1"/>
</dbReference>
<keyword evidence="12" id="KW-1185">Reference proteome</keyword>
<dbReference type="PANTHER" id="PTHR20863">
    <property type="entry name" value="ACYL CARRIER PROTEIN"/>
    <property type="match status" value="1"/>
</dbReference>
<dbReference type="PATRIC" id="fig|1423777.3.peg.1882"/>
<evidence type="ECO:0000256" key="5">
    <source>
        <dbReference type="ARBA" id="ARBA00023098"/>
    </source>
</evidence>
<keyword evidence="5 7" id="KW-0443">Lipid metabolism</keyword>
<organism evidence="11 12">
    <name type="scientific">Liquorilactobacillus oeni DSM 19972</name>
    <dbReference type="NCBI Taxonomy" id="1423777"/>
    <lineage>
        <taxon>Bacteria</taxon>
        <taxon>Bacillati</taxon>
        <taxon>Bacillota</taxon>
        <taxon>Bacilli</taxon>
        <taxon>Lactobacillales</taxon>
        <taxon>Lactobacillaceae</taxon>
        <taxon>Liquorilactobacillus</taxon>
    </lineage>
</organism>
<dbReference type="Proteomes" id="UP000051686">
    <property type="component" value="Unassembled WGS sequence"/>
</dbReference>
<evidence type="ECO:0000259" key="10">
    <source>
        <dbReference type="PROSITE" id="PS50075"/>
    </source>
</evidence>
<dbReference type="GO" id="GO:0005829">
    <property type="term" value="C:cytosol"/>
    <property type="evidence" value="ECO:0007669"/>
    <property type="project" value="TreeGrafter"/>
</dbReference>
<comment type="caution">
    <text evidence="11">The sequence shown here is derived from an EMBL/GenBank/DDBJ whole genome shotgun (WGS) entry which is preliminary data.</text>
</comment>
<dbReference type="AlphaFoldDB" id="A0A0R1MFK4"/>
<evidence type="ECO:0000256" key="6">
    <source>
        <dbReference type="ARBA" id="ARBA00023160"/>
    </source>
</evidence>
<dbReference type="GO" id="GO:0009245">
    <property type="term" value="P:lipid A biosynthetic process"/>
    <property type="evidence" value="ECO:0007669"/>
    <property type="project" value="TreeGrafter"/>
</dbReference>
<comment type="function">
    <text evidence="7 9">Carrier of the growing fatty acid chain in fatty acid biosynthesis.</text>
</comment>
<dbReference type="InterPro" id="IPR009081">
    <property type="entry name" value="PP-bd_ACP"/>
</dbReference>
<gene>
    <name evidence="7" type="primary">acpP</name>
    <name evidence="11" type="ORF">FD46_GL001828</name>
</gene>
<keyword evidence="4 7" id="KW-0276">Fatty acid metabolism</keyword>
<evidence type="ECO:0000256" key="9">
    <source>
        <dbReference type="RuleBase" id="RU003545"/>
    </source>
</evidence>
<dbReference type="NCBIfam" id="NF009104">
    <property type="entry name" value="PRK12449.1"/>
    <property type="match status" value="1"/>
</dbReference>
<sequence length="81" mass="9305">MTEKEIFNKIAKIIHERFELELDKITPQLNFTNDIDADSIDIVEFVLELEDTFGAEIPDEEAEKLATVDDVVKYIAAHQPE</sequence>
<dbReference type="EMBL" id="AZEH01000039">
    <property type="protein sequence ID" value="KRL04692.1"/>
    <property type="molecule type" value="Genomic_DNA"/>
</dbReference>
<keyword evidence="7" id="KW-0963">Cytoplasm</keyword>
<evidence type="ECO:0000256" key="1">
    <source>
        <dbReference type="ARBA" id="ARBA00022450"/>
    </source>
</evidence>
<name>A0A0R1MFK4_9LACO</name>
<dbReference type="RefSeq" id="WP_057896644.1">
    <property type="nucleotide sequence ID" value="NZ_AZEH01000039.1"/>
</dbReference>
<comment type="PTM">
    <text evidence="9">4'-phosphopantetheine is transferred from CoA to a specific serine of apo-ACP by acpS.</text>
</comment>
<dbReference type="PROSITE" id="PS50075">
    <property type="entry name" value="CARRIER"/>
    <property type="match status" value="1"/>
</dbReference>
<dbReference type="Pfam" id="PF00550">
    <property type="entry name" value="PP-binding"/>
    <property type="match status" value="1"/>
</dbReference>
<evidence type="ECO:0000256" key="4">
    <source>
        <dbReference type="ARBA" id="ARBA00022832"/>
    </source>
</evidence>
<dbReference type="NCBIfam" id="NF002148">
    <property type="entry name" value="PRK00982.1-2"/>
    <property type="match status" value="1"/>
</dbReference>
<comment type="subcellular location">
    <subcellularLocation>
        <location evidence="7">Cytoplasm</location>
    </subcellularLocation>
</comment>
<protein>
    <recommendedName>
        <fullName evidence="7 8">Acyl carrier protein</fullName>
        <shortName evidence="7">ACP</shortName>
    </recommendedName>
</protein>
<keyword evidence="6 7" id="KW-0275">Fatty acid biosynthesis</keyword>
<keyword evidence="3 7" id="KW-0597">Phosphoprotein</keyword>
<comment type="PTM">
    <text evidence="7">4'-phosphopantetheine is transferred from CoA to a specific serine of apo-ACP by AcpS. This modification is essential for activity because fatty acids are bound in thioester linkage to the sulfhydryl of the prosthetic group.</text>
</comment>